<reference evidence="1 2" key="1">
    <citation type="submission" date="2018-12" db="EMBL/GenBank/DDBJ databases">
        <authorList>
            <consortium name="Pathogen Informatics"/>
        </authorList>
    </citation>
    <scope>NUCLEOTIDE SEQUENCE [LARGE SCALE GENOMIC DNA]</scope>
    <source>
        <strain evidence="1 2">NCTC13354</strain>
    </source>
</reference>
<organism evidence="1 2">
    <name type="scientific">Trueperella bialowiezensis</name>
    <dbReference type="NCBI Taxonomy" id="312285"/>
    <lineage>
        <taxon>Bacteria</taxon>
        <taxon>Bacillati</taxon>
        <taxon>Actinomycetota</taxon>
        <taxon>Actinomycetes</taxon>
        <taxon>Actinomycetales</taxon>
        <taxon>Actinomycetaceae</taxon>
        <taxon>Trueperella</taxon>
    </lineage>
</organism>
<dbReference type="Pfam" id="PF11305">
    <property type="entry name" value="DUF3107"/>
    <property type="match status" value="1"/>
</dbReference>
<proteinExistence type="predicted"/>
<evidence type="ECO:0000313" key="2">
    <source>
        <dbReference type="Proteomes" id="UP000269542"/>
    </source>
</evidence>
<accession>A0A3S4VBN5</accession>
<dbReference type="KEGG" id="tbw:NCTC13354_01676"/>
<gene>
    <name evidence="1" type="ORF">NCTC13354_01676</name>
</gene>
<dbReference type="OrthoDB" id="3268468at2"/>
<evidence type="ECO:0000313" key="1">
    <source>
        <dbReference type="EMBL" id="VEI13950.1"/>
    </source>
</evidence>
<dbReference type="AlphaFoldDB" id="A0A3S4VBN5"/>
<dbReference type="Proteomes" id="UP000269542">
    <property type="component" value="Chromosome"/>
</dbReference>
<dbReference type="RefSeq" id="WP_126416997.1">
    <property type="nucleotide sequence ID" value="NZ_LR134476.1"/>
</dbReference>
<protein>
    <submittedName>
        <fullName evidence="1">Protein of uncharacterized function (DUF3107)</fullName>
    </submittedName>
</protein>
<dbReference type="EMBL" id="LR134476">
    <property type="protein sequence ID" value="VEI13950.1"/>
    <property type="molecule type" value="Genomic_DNA"/>
</dbReference>
<name>A0A3S4VBN5_9ACTO</name>
<sequence>MEVNIGIRNVQRELTLDVNLSAEEISNKVQAALDSNSALTLEDSEGKVVIVPSGAIGYVEYNEAQTRRVGFGF</sequence>
<dbReference type="InterPro" id="IPR021456">
    <property type="entry name" value="DUF3107"/>
</dbReference>
<keyword evidence="2" id="KW-1185">Reference proteome</keyword>